<proteinExistence type="predicted"/>
<reference evidence="2 3" key="1">
    <citation type="submission" date="2020-08" db="EMBL/GenBank/DDBJ databases">
        <title>Genome sequence of Hymenobacter qilianensis JCM 19763T.</title>
        <authorList>
            <person name="Hyun D.-W."/>
            <person name="Bae J.-W."/>
        </authorList>
    </citation>
    <scope>NUCLEOTIDE SEQUENCE [LARGE SCALE GENOMIC DNA]</scope>
    <source>
        <strain evidence="2 3">JCM 19763</strain>
    </source>
</reference>
<dbReference type="EMBL" id="CP060784">
    <property type="protein sequence ID" value="QNP52155.1"/>
    <property type="molecule type" value="Genomic_DNA"/>
</dbReference>
<name>A0A7H0GV39_9BACT</name>
<accession>A0A7H0GV39</accession>
<gene>
    <name evidence="2" type="ORF">H9L05_20100</name>
</gene>
<feature type="chain" id="PRO_5028825119" evidence="1">
    <location>
        <begin position="22"/>
        <end position="245"/>
    </location>
</feature>
<keyword evidence="3" id="KW-1185">Reference proteome</keyword>
<keyword evidence="1" id="KW-0732">Signal</keyword>
<evidence type="ECO:0000313" key="3">
    <source>
        <dbReference type="Proteomes" id="UP000516093"/>
    </source>
</evidence>
<evidence type="ECO:0000256" key="1">
    <source>
        <dbReference type="SAM" id="SignalP"/>
    </source>
</evidence>
<sequence length="245" mass="27234">MNLLRTFLIAASAFVSLHAQAQSAAVSSGNAAQENLKSLVNGSAAISFDNRYEGVRGTPYLISAWIPGTIQLASKVPLPETKLKYDANQRLLLMLRSPKDSTYVDMNKVEGFVLNDPTKNQPRAFKRFYDAPDPALRQEYFEVLVPGNYSLLKLQRKTLQKASYSGAYSADRRYDELLDQTDYFIRTADGRLQPIKLNAKALAAALPEHSAQIQAELKKRPALRTEADFVAFAPWLNTLPALPAK</sequence>
<feature type="signal peptide" evidence="1">
    <location>
        <begin position="1"/>
        <end position="21"/>
    </location>
</feature>
<dbReference type="AlphaFoldDB" id="A0A7H0GV39"/>
<evidence type="ECO:0000313" key="2">
    <source>
        <dbReference type="EMBL" id="QNP52155.1"/>
    </source>
</evidence>
<organism evidence="2 3">
    <name type="scientific">Hymenobacter qilianensis</name>
    <dbReference type="NCBI Taxonomy" id="1385715"/>
    <lineage>
        <taxon>Bacteria</taxon>
        <taxon>Pseudomonadati</taxon>
        <taxon>Bacteroidota</taxon>
        <taxon>Cytophagia</taxon>
        <taxon>Cytophagales</taxon>
        <taxon>Hymenobacteraceae</taxon>
        <taxon>Hymenobacter</taxon>
    </lineage>
</organism>
<dbReference type="Proteomes" id="UP000516093">
    <property type="component" value="Chromosome"/>
</dbReference>
<protein>
    <submittedName>
        <fullName evidence="2">Uncharacterized protein</fullName>
    </submittedName>
</protein>
<dbReference type="KEGG" id="hqi:H9L05_20100"/>
<dbReference type="RefSeq" id="WP_187732414.1">
    <property type="nucleotide sequence ID" value="NZ_BMFN01000002.1"/>
</dbReference>